<sequence>MSLSTLLKVAGGIGVVGLGASIWMERRMQSSYRQQGFYQESVRLLQNYTPAAQFLGKPIFSGRVKIGDKTMLNVEDFSAKLVIPVVGSVDKGSLHVLASREDKESQWTIDQLDIEIKSSNQKWTFYQKEINGAPQPCVSREGEKV</sequence>
<evidence type="ECO:0008006" key="4">
    <source>
        <dbReference type="Google" id="ProtNLM"/>
    </source>
</evidence>
<keyword evidence="1" id="KW-0472">Membrane</keyword>
<dbReference type="STRING" id="188477.A0A3S1ATF1"/>
<dbReference type="OrthoDB" id="10037790at2759"/>
<comment type="caution">
    <text evidence="2">The sequence shown here is derived from an EMBL/GenBank/DDBJ whole genome shotgun (WGS) entry which is preliminary data.</text>
</comment>
<dbReference type="EMBL" id="RQTK01001187">
    <property type="protein sequence ID" value="RUS71617.1"/>
    <property type="molecule type" value="Genomic_DNA"/>
</dbReference>
<keyword evidence="3" id="KW-1185">Reference proteome</keyword>
<name>A0A3S1ATF1_ELYCH</name>
<dbReference type="PANTHER" id="PTHR47148">
    <property type="entry name" value="CYTOCHROME C OXIDASE ASSEMBLY FACTOR 1 HOMOLOG"/>
    <property type="match status" value="1"/>
</dbReference>
<dbReference type="GO" id="GO:0033617">
    <property type="term" value="P:mitochondrial respiratory chain complex IV assembly"/>
    <property type="evidence" value="ECO:0007669"/>
    <property type="project" value="TreeGrafter"/>
</dbReference>
<dbReference type="GO" id="GO:0032981">
    <property type="term" value="P:mitochondrial respiratory chain complex I assembly"/>
    <property type="evidence" value="ECO:0007669"/>
    <property type="project" value="TreeGrafter"/>
</dbReference>
<feature type="transmembrane region" description="Helical" evidence="1">
    <location>
        <begin position="6"/>
        <end position="24"/>
    </location>
</feature>
<dbReference type="InterPro" id="IPR014807">
    <property type="entry name" value="Coa1"/>
</dbReference>
<proteinExistence type="predicted"/>
<dbReference type="Proteomes" id="UP000271974">
    <property type="component" value="Unassembled WGS sequence"/>
</dbReference>
<dbReference type="PANTHER" id="PTHR47148:SF1">
    <property type="entry name" value="CYTOCHROME C OXIDASE ASSEMBLY FACTOR 1 HOMOLOG"/>
    <property type="match status" value="1"/>
</dbReference>
<evidence type="ECO:0000313" key="2">
    <source>
        <dbReference type="EMBL" id="RUS71617.1"/>
    </source>
</evidence>
<dbReference type="Pfam" id="PF08695">
    <property type="entry name" value="Coa1"/>
    <property type="match status" value="1"/>
</dbReference>
<reference evidence="2 3" key="1">
    <citation type="submission" date="2019-01" db="EMBL/GenBank/DDBJ databases">
        <title>A draft genome assembly of the solar-powered sea slug Elysia chlorotica.</title>
        <authorList>
            <person name="Cai H."/>
            <person name="Li Q."/>
            <person name="Fang X."/>
            <person name="Li J."/>
            <person name="Curtis N.E."/>
            <person name="Altenburger A."/>
            <person name="Shibata T."/>
            <person name="Feng M."/>
            <person name="Maeda T."/>
            <person name="Schwartz J.A."/>
            <person name="Shigenobu S."/>
            <person name="Lundholm N."/>
            <person name="Nishiyama T."/>
            <person name="Yang H."/>
            <person name="Hasebe M."/>
            <person name="Li S."/>
            <person name="Pierce S.K."/>
            <person name="Wang J."/>
        </authorList>
    </citation>
    <scope>NUCLEOTIDE SEQUENCE [LARGE SCALE GENOMIC DNA]</scope>
    <source>
        <strain evidence="2">EC2010</strain>
        <tissue evidence="2">Whole organism of an adult</tissue>
    </source>
</reference>
<dbReference type="GO" id="GO:0005743">
    <property type="term" value="C:mitochondrial inner membrane"/>
    <property type="evidence" value="ECO:0007669"/>
    <property type="project" value="TreeGrafter"/>
</dbReference>
<evidence type="ECO:0000256" key="1">
    <source>
        <dbReference type="SAM" id="Phobius"/>
    </source>
</evidence>
<evidence type="ECO:0000313" key="3">
    <source>
        <dbReference type="Proteomes" id="UP000271974"/>
    </source>
</evidence>
<dbReference type="AlphaFoldDB" id="A0A3S1ATF1"/>
<keyword evidence="1" id="KW-1133">Transmembrane helix</keyword>
<gene>
    <name evidence="2" type="ORF">EGW08_020628</name>
</gene>
<protein>
    <recommendedName>
        <fullName evidence="4">Cytochrome c oxidase assembly factor 1 homolog</fullName>
    </recommendedName>
</protein>
<keyword evidence="1" id="KW-0812">Transmembrane</keyword>
<accession>A0A3S1ATF1</accession>
<organism evidence="2 3">
    <name type="scientific">Elysia chlorotica</name>
    <name type="common">Eastern emerald elysia</name>
    <name type="synonym">Sea slug</name>
    <dbReference type="NCBI Taxonomy" id="188477"/>
    <lineage>
        <taxon>Eukaryota</taxon>
        <taxon>Metazoa</taxon>
        <taxon>Spiralia</taxon>
        <taxon>Lophotrochozoa</taxon>
        <taxon>Mollusca</taxon>
        <taxon>Gastropoda</taxon>
        <taxon>Heterobranchia</taxon>
        <taxon>Euthyneura</taxon>
        <taxon>Panpulmonata</taxon>
        <taxon>Sacoglossa</taxon>
        <taxon>Placobranchoidea</taxon>
        <taxon>Plakobranchidae</taxon>
        <taxon>Elysia</taxon>
    </lineage>
</organism>